<dbReference type="Gene3D" id="3.40.50.1110">
    <property type="entry name" value="SGNH hydrolase"/>
    <property type="match status" value="1"/>
</dbReference>
<dbReference type="Pfam" id="PF18647">
    <property type="entry name" value="Fungal_lectin_2"/>
    <property type="match status" value="1"/>
</dbReference>
<organism evidence="3 4">
    <name type="scientific">Cytospora leucostoma</name>
    <dbReference type="NCBI Taxonomy" id="1230097"/>
    <lineage>
        <taxon>Eukaryota</taxon>
        <taxon>Fungi</taxon>
        <taxon>Dikarya</taxon>
        <taxon>Ascomycota</taxon>
        <taxon>Pezizomycotina</taxon>
        <taxon>Sordariomycetes</taxon>
        <taxon>Sordariomycetidae</taxon>
        <taxon>Diaporthales</taxon>
        <taxon>Cytosporaceae</taxon>
        <taxon>Cytospora</taxon>
    </lineage>
</organism>
<reference evidence="3 4" key="1">
    <citation type="submission" date="2015-09" db="EMBL/GenBank/DDBJ databases">
        <title>Host preference determinants of Valsa canker pathogens revealed by comparative genomics.</title>
        <authorList>
            <person name="Yin Z."/>
            <person name="Huang L."/>
        </authorList>
    </citation>
    <scope>NUCLEOTIDE SEQUENCE [LARGE SCALE GENOMIC DNA]</scope>
    <source>
        <strain evidence="3 4">SXYLt</strain>
    </source>
</reference>
<feature type="chain" id="PRO_5019367131" description="SGNH hydrolase-type esterase domain-containing protein" evidence="1">
    <location>
        <begin position="20"/>
        <end position="663"/>
    </location>
</feature>
<dbReference type="OrthoDB" id="1896086at2759"/>
<sequence>MKASLVSAVPALLASAVEAHVLPTVQHGNNNSTPKESHILARVDSDPTDFSWVKRFAAVGDSFTAGIGSGAPLASFLTQAVGNNDWYCARYDTSYPEIMYKELGKTVEDFQYVACSGDRTGDIYTQIQGLEGDLDLVVMTAGGNDLCLASMIKSCVFLPFSGEDACTSVIDIAQNNLDSILKDNLMQLMEALDDKMKDDGIVIFNGYAQFFNTENEDCATEQDWTLLALGSDPLTLTIERRKTFNNLVVQINDLIQGVVNDTAANSKYNWHIGFSNWGLWPSDGVTGQMCDPASTGVYPDTAQPNLQFFKPDTSIKSDAELKKRDVGGPAAKREAFDEVMRQNAETELYNSRLYNSANPQAEALHMLDSRAPTAPGCPGDSANDTTSLSLGLPNFIGKLFHPNELGHYTIASWALQTIIDIRAEVLDVTAPTCATNLDQFTCYQKTGSTAYTNEDQLNEKYESFCKGVTKPAGIAGWKAGYRKTYLSGTPDEFVLSVYGSAYSSGENEYDEDECINSMSRIINSCDGNDPDNPMDWKFGGEYTRGNWVYRVSPQRDTRPWPVMKAASGSCKGWYKGFFSSYTITGSGFSDYDWGQKTLLKEAKSCVGGGITHWKFTYSENAVDDGYEWKATFRTPIGVRRRCFKNNKVVTEINGFTDGCGGND</sequence>
<dbReference type="InParanoid" id="A0A423XL20"/>
<name>A0A423XL20_9PEZI</name>
<evidence type="ECO:0000259" key="2">
    <source>
        <dbReference type="Pfam" id="PF13472"/>
    </source>
</evidence>
<dbReference type="InterPro" id="IPR013830">
    <property type="entry name" value="SGNH_hydro"/>
</dbReference>
<keyword evidence="1" id="KW-0732">Signal</keyword>
<feature type="domain" description="SGNH hydrolase-type esterase" evidence="2">
    <location>
        <begin position="58"/>
        <end position="220"/>
    </location>
</feature>
<dbReference type="EMBL" id="LKEB01000003">
    <property type="protein sequence ID" value="ROW17167.1"/>
    <property type="molecule type" value="Genomic_DNA"/>
</dbReference>
<comment type="caution">
    <text evidence="3">The sequence shown here is derived from an EMBL/GenBank/DDBJ whole genome shotgun (WGS) entry which is preliminary data.</text>
</comment>
<dbReference type="AlphaFoldDB" id="A0A423XL20"/>
<dbReference type="GO" id="GO:0016788">
    <property type="term" value="F:hydrolase activity, acting on ester bonds"/>
    <property type="evidence" value="ECO:0007669"/>
    <property type="project" value="InterPro"/>
</dbReference>
<dbReference type="Pfam" id="PF13472">
    <property type="entry name" value="Lipase_GDSL_2"/>
    <property type="match status" value="1"/>
</dbReference>
<dbReference type="PANTHER" id="PTHR37981:SF1">
    <property type="entry name" value="SGNH HYDROLASE-TYPE ESTERASE DOMAIN-CONTAINING PROTEIN"/>
    <property type="match status" value="1"/>
</dbReference>
<dbReference type="GO" id="GO:0006629">
    <property type="term" value="P:lipid metabolic process"/>
    <property type="evidence" value="ECO:0007669"/>
    <property type="project" value="TreeGrafter"/>
</dbReference>
<dbReference type="InterPro" id="IPR037460">
    <property type="entry name" value="SEST-like"/>
</dbReference>
<dbReference type="STRING" id="1230097.A0A423XL20"/>
<keyword evidence="4" id="KW-1185">Reference proteome</keyword>
<evidence type="ECO:0000313" key="4">
    <source>
        <dbReference type="Proteomes" id="UP000285146"/>
    </source>
</evidence>
<feature type="signal peptide" evidence="1">
    <location>
        <begin position="1"/>
        <end position="19"/>
    </location>
</feature>
<evidence type="ECO:0000256" key="1">
    <source>
        <dbReference type="SAM" id="SignalP"/>
    </source>
</evidence>
<evidence type="ECO:0000313" key="3">
    <source>
        <dbReference type="EMBL" id="ROW17167.1"/>
    </source>
</evidence>
<dbReference type="Proteomes" id="UP000285146">
    <property type="component" value="Unassembled WGS sequence"/>
</dbReference>
<gene>
    <name evidence="3" type="ORF">VPNG_01101</name>
</gene>
<dbReference type="InterPro" id="IPR036514">
    <property type="entry name" value="SGNH_hydro_sf"/>
</dbReference>
<protein>
    <recommendedName>
        <fullName evidence="2">SGNH hydrolase-type esterase domain-containing protein</fullName>
    </recommendedName>
</protein>
<proteinExistence type="predicted"/>
<dbReference type="CDD" id="cd01823">
    <property type="entry name" value="SEST_like"/>
    <property type="match status" value="1"/>
</dbReference>
<accession>A0A423XL20</accession>
<dbReference type="PANTHER" id="PTHR37981">
    <property type="entry name" value="LIPASE 2"/>
    <property type="match status" value="1"/>
</dbReference>
<dbReference type="SUPFAM" id="SSF52266">
    <property type="entry name" value="SGNH hydrolase"/>
    <property type="match status" value="1"/>
</dbReference>